<dbReference type="GO" id="GO:0006227">
    <property type="term" value="P:dUDP biosynthetic process"/>
    <property type="evidence" value="ECO:0000318"/>
    <property type="project" value="GO_Central"/>
</dbReference>
<reference evidence="11 12" key="1">
    <citation type="journal article" date="2008" name="Nature">
        <title>The genome of the model beetle and pest Tribolium castaneum.</title>
        <authorList>
            <consortium name="Tribolium Genome Sequencing Consortium"/>
            <person name="Richards S."/>
            <person name="Gibbs R.A."/>
            <person name="Weinstock G.M."/>
            <person name="Brown S.J."/>
            <person name="Denell R."/>
            <person name="Beeman R.W."/>
            <person name="Gibbs R."/>
            <person name="Beeman R.W."/>
            <person name="Brown S.J."/>
            <person name="Bucher G."/>
            <person name="Friedrich M."/>
            <person name="Grimmelikhuijzen C.J."/>
            <person name="Klingler M."/>
            <person name="Lorenzen M."/>
            <person name="Richards S."/>
            <person name="Roth S."/>
            <person name="Schroder R."/>
            <person name="Tautz D."/>
            <person name="Zdobnov E.M."/>
            <person name="Muzny D."/>
            <person name="Gibbs R.A."/>
            <person name="Weinstock G.M."/>
            <person name="Attaway T."/>
            <person name="Bell S."/>
            <person name="Buhay C.J."/>
            <person name="Chandrabose M.N."/>
            <person name="Chavez D."/>
            <person name="Clerk-Blankenburg K.P."/>
            <person name="Cree A."/>
            <person name="Dao M."/>
            <person name="Davis C."/>
            <person name="Chacko J."/>
            <person name="Dinh H."/>
            <person name="Dugan-Rocha S."/>
            <person name="Fowler G."/>
            <person name="Garner T.T."/>
            <person name="Garnes J."/>
            <person name="Gnirke A."/>
            <person name="Hawes A."/>
            <person name="Hernandez J."/>
            <person name="Hines S."/>
            <person name="Holder M."/>
            <person name="Hume J."/>
            <person name="Jhangiani S.N."/>
            <person name="Joshi V."/>
            <person name="Khan Z.M."/>
            <person name="Jackson L."/>
            <person name="Kovar C."/>
            <person name="Kowis A."/>
            <person name="Lee S."/>
            <person name="Lewis L.R."/>
            <person name="Margolis J."/>
            <person name="Morgan M."/>
            <person name="Nazareth L.V."/>
            <person name="Nguyen N."/>
            <person name="Okwuonu G."/>
            <person name="Parker D."/>
            <person name="Richards S."/>
            <person name="Ruiz S.J."/>
            <person name="Santibanez J."/>
            <person name="Savard J."/>
            <person name="Scherer S.E."/>
            <person name="Schneider B."/>
            <person name="Sodergren E."/>
            <person name="Tautz D."/>
            <person name="Vattahil S."/>
            <person name="Villasana D."/>
            <person name="White C.S."/>
            <person name="Wright R."/>
            <person name="Park Y."/>
            <person name="Beeman R.W."/>
            <person name="Lord J."/>
            <person name="Oppert B."/>
            <person name="Lorenzen M."/>
            <person name="Brown S."/>
            <person name="Wang L."/>
            <person name="Savard J."/>
            <person name="Tautz D."/>
            <person name="Richards S."/>
            <person name="Weinstock G."/>
            <person name="Gibbs R.A."/>
            <person name="Liu Y."/>
            <person name="Worley K."/>
            <person name="Weinstock G."/>
            <person name="Elsik C.G."/>
            <person name="Reese J.T."/>
            <person name="Elhaik E."/>
            <person name="Landan G."/>
            <person name="Graur D."/>
            <person name="Arensburger P."/>
            <person name="Atkinson P."/>
            <person name="Beeman R.W."/>
            <person name="Beidler J."/>
            <person name="Brown S.J."/>
            <person name="Demuth J.P."/>
            <person name="Drury D.W."/>
            <person name="Du Y.Z."/>
            <person name="Fujiwara H."/>
            <person name="Lorenzen M."/>
            <person name="Maselli V."/>
            <person name="Osanai M."/>
            <person name="Park Y."/>
            <person name="Robertson H.M."/>
            <person name="Tu Z."/>
            <person name="Wang J.J."/>
            <person name="Wang S."/>
            <person name="Richards S."/>
            <person name="Song H."/>
            <person name="Zhang L."/>
            <person name="Sodergren E."/>
            <person name="Werner D."/>
            <person name="Stanke M."/>
            <person name="Morgenstern B."/>
            <person name="Solovyev V."/>
            <person name="Kosarev P."/>
            <person name="Brown G."/>
            <person name="Chen H.C."/>
            <person name="Ermolaeva O."/>
            <person name="Hlavina W."/>
            <person name="Kapustin Y."/>
            <person name="Kiryutin B."/>
            <person name="Kitts P."/>
            <person name="Maglott D."/>
            <person name="Pruitt K."/>
            <person name="Sapojnikov V."/>
            <person name="Souvorov A."/>
            <person name="Mackey A.J."/>
            <person name="Waterhouse R.M."/>
            <person name="Wyder S."/>
            <person name="Zdobnov E.M."/>
            <person name="Zdobnov E.M."/>
            <person name="Wyder S."/>
            <person name="Kriventseva E.V."/>
            <person name="Kadowaki T."/>
            <person name="Bork P."/>
            <person name="Aranda M."/>
            <person name="Bao R."/>
            <person name="Beermann A."/>
            <person name="Berns N."/>
            <person name="Bolognesi R."/>
            <person name="Bonneton F."/>
            <person name="Bopp D."/>
            <person name="Brown S.J."/>
            <person name="Bucher G."/>
            <person name="Butts T."/>
            <person name="Chaumot A."/>
            <person name="Denell R.E."/>
            <person name="Ferrier D.E."/>
            <person name="Friedrich M."/>
            <person name="Gordon C.M."/>
            <person name="Jindra M."/>
            <person name="Klingler M."/>
            <person name="Lan Q."/>
            <person name="Lattorff H.M."/>
            <person name="Laudet V."/>
            <person name="von Levetsow C."/>
            <person name="Liu Z."/>
            <person name="Lutz R."/>
            <person name="Lynch J.A."/>
            <person name="da Fonseca R.N."/>
            <person name="Posnien N."/>
            <person name="Reuter R."/>
            <person name="Roth S."/>
            <person name="Savard J."/>
            <person name="Schinko J.B."/>
            <person name="Schmitt C."/>
            <person name="Schoppmeier M."/>
            <person name="Schroder R."/>
            <person name="Shippy T.D."/>
            <person name="Simonnet F."/>
            <person name="Marques-Souza H."/>
            <person name="Tautz D."/>
            <person name="Tomoyasu Y."/>
            <person name="Trauner J."/>
            <person name="Van der Zee M."/>
            <person name="Vervoort M."/>
            <person name="Wittkopp N."/>
            <person name="Wimmer E.A."/>
            <person name="Yang X."/>
            <person name="Jones A.K."/>
            <person name="Sattelle D.B."/>
            <person name="Ebert P.R."/>
            <person name="Nelson D."/>
            <person name="Scott J.G."/>
            <person name="Beeman R.W."/>
            <person name="Muthukrishnan S."/>
            <person name="Kramer K.J."/>
            <person name="Arakane Y."/>
            <person name="Beeman R.W."/>
            <person name="Zhu Q."/>
            <person name="Hogenkamp D."/>
            <person name="Dixit R."/>
            <person name="Oppert B."/>
            <person name="Jiang H."/>
            <person name="Zou Z."/>
            <person name="Marshall J."/>
            <person name="Elpidina E."/>
            <person name="Vinokurov K."/>
            <person name="Oppert C."/>
            <person name="Zou Z."/>
            <person name="Evans J."/>
            <person name="Lu Z."/>
            <person name="Zhao P."/>
            <person name="Sumathipala N."/>
            <person name="Altincicek B."/>
            <person name="Vilcinskas A."/>
            <person name="Williams M."/>
            <person name="Hultmark D."/>
            <person name="Hetru C."/>
            <person name="Jiang H."/>
            <person name="Grimmelikhuijzen C.J."/>
            <person name="Hauser F."/>
            <person name="Cazzamali G."/>
            <person name="Williamson M."/>
            <person name="Park Y."/>
            <person name="Li B."/>
            <person name="Tanaka Y."/>
            <person name="Predel R."/>
            <person name="Neupert S."/>
            <person name="Schachtner J."/>
            <person name="Verleyen P."/>
            <person name="Raible F."/>
            <person name="Bork P."/>
            <person name="Friedrich M."/>
            <person name="Walden K.K."/>
            <person name="Robertson H.M."/>
            <person name="Angeli S."/>
            <person name="Foret S."/>
            <person name="Bucher G."/>
            <person name="Schuetz S."/>
            <person name="Maleszka R."/>
            <person name="Wimmer E.A."/>
            <person name="Beeman R.W."/>
            <person name="Lorenzen M."/>
            <person name="Tomoyasu Y."/>
            <person name="Miller S.C."/>
            <person name="Grossmann D."/>
            <person name="Bucher G."/>
        </authorList>
    </citation>
    <scope>NUCLEOTIDE SEQUENCE [LARGE SCALE GENOMIC DNA]</scope>
    <source>
        <strain evidence="11 12">Georgia GA2</strain>
    </source>
</reference>
<dbReference type="SUPFAM" id="SSF52540">
    <property type="entry name" value="P-loop containing nucleoside triphosphate hydrolases"/>
    <property type="match status" value="1"/>
</dbReference>
<evidence type="ECO:0000256" key="3">
    <source>
        <dbReference type="ARBA" id="ARBA00012980"/>
    </source>
</evidence>
<evidence type="ECO:0000256" key="6">
    <source>
        <dbReference type="ARBA" id="ARBA00022727"/>
    </source>
</evidence>
<dbReference type="InParanoid" id="D6WW08"/>
<evidence type="ECO:0000259" key="10">
    <source>
        <dbReference type="Pfam" id="PF02223"/>
    </source>
</evidence>
<evidence type="ECO:0000256" key="8">
    <source>
        <dbReference type="ARBA" id="ARBA00022777"/>
    </source>
</evidence>
<keyword evidence="7" id="KW-0547">Nucleotide-binding</keyword>
<protein>
    <recommendedName>
        <fullName evidence="4">Thymidylate kinase</fullName>
        <ecNumber evidence="3">2.7.4.9</ecNumber>
    </recommendedName>
</protein>
<keyword evidence="5" id="KW-0808">Transferase</keyword>
<evidence type="ECO:0000256" key="1">
    <source>
        <dbReference type="ARBA" id="ARBA00004992"/>
    </source>
</evidence>
<dbReference type="GO" id="GO:0006233">
    <property type="term" value="P:dTDP biosynthetic process"/>
    <property type="evidence" value="ECO:0000318"/>
    <property type="project" value="GO_Central"/>
</dbReference>
<dbReference type="OMA" id="YWHQFDA"/>
<dbReference type="GO" id="GO:0005739">
    <property type="term" value="C:mitochondrion"/>
    <property type="evidence" value="ECO:0000318"/>
    <property type="project" value="GO_Central"/>
</dbReference>
<dbReference type="AlphaFoldDB" id="D6WW08"/>
<name>D6WW08_TRICA</name>
<accession>D6WW08</accession>
<organism evidence="11 12">
    <name type="scientific">Tribolium castaneum</name>
    <name type="common">Red flour beetle</name>
    <dbReference type="NCBI Taxonomy" id="7070"/>
    <lineage>
        <taxon>Eukaryota</taxon>
        <taxon>Metazoa</taxon>
        <taxon>Ecdysozoa</taxon>
        <taxon>Arthropoda</taxon>
        <taxon>Hexapoda</taxon>
        <taxon>Insecta</taxon>
        <taxon>Pterygota</taxon>
        <taxon>Neoptera</taxon>
        <taxon>Endopterygota</taxon>
        <taxon>Coleoptera</taxon>
        <taxon>Polyphaga</taxon>
        <taxon>Cucujiformia</taxon>
        <taxon>Tenebrionidae</taxon>
        <taxon>Tenebrionidae incertae sedis</taxon>
        <taxon>Tribolium</taxon>
    </lineage>
</organism>
<dbReference type="GO" id="GO:0004550">
    <property type="term" value="F:nucleoside diphosphate kinase activity"/>
    <property type="evidence" value="ECO:0000318"/>
    <property type="project" value="GO_Central"/>
</dbReference>
<sequence>MNGLKRGALIVVEGVDRSGKSTQCRKLVESLKARNVNAALVTFPDRTTSTGGLIDKYLKQETHLCDEAIHLMFTANRWEKKAEMERLLKQGVTLVVDRYSYSGIVYSSVKKNMSVKWCQEPENGLLKPDLVLLLVLSEAEMVKRPNYGSEIYENREMQEKVAQAFRDLSEREKWEVVSADGGVEDVHKELLDKVIKKVSQVGTQPLHTLNFSS</sequence>
<dbReference type="InterPro" id="IPR018094">
    <property type="entry name" value="Thymidylate_kinase"/>
</dbReference>
<dbReference type="GO" id="GO:0005524">
    <property type="term" value="F:ATP binding"/>
    <property type="evidence" value="ECO:0007669"/>
    <property type="project" value="UniProtKB-KW"/>
</dbReference>
<dbReference type="NCBIfam" id="TIGR00041">
    <property type="entry name" value="DTMP_kinase"/>
    <property type="match status" value="1"/>
</dbReference>
<dbReference type="HAMAP" id="MF_00165">
    <property type="entry name" value="Thymidylate_kinase"/>
    <property type="match status" value="1"/>
</dbReference>
<dbReference type="STRING" id="7070.D6WW08"/>
<evidence type="ECO:0000256" key="4">
    <source>
        <dbReference type="ARBA" id="ARBA00017144"/>
    </source>
</evidence>
<dbReference type="HOGENOM" id="CLU_049131_3_3_1"/>
<evidence type="ECO:0000256" key="2">
    <source>
        <dbReference type="ARBA" id="ARBA00009776"/>
    </source>
</evidence>
<evidence type="ECO:0000313" key="12">
    <source>
        <dbReference type="Proteomes" id="UP000007266"/>
    </source>
</evidence>
<gene>
    <name evidence="11" type="primary">AUGUSTUS-3.0.2_05833</name>
    <name evidence="11" type="ORF">TcasGA2_TC005833</name>
</gene>
<dbReference type="FunCoup" id="D6WW08">
    <property type="interactions" value="1290"/>
</dbReference>
<dbReference type="Proteomes" id="UP000007266">
    <property type="component" value="Linkage group 8"/>
</dbReference>
<dbReference type="Pfam" id="PF02223">
    <property type="entry name" value="Thymidylate_kin"/>
    <property type="match status" value="1"/>
</dbReference>
<evidence type="ECO:0000313" key="11">
    <source>
        <dbReference type="EMBL" id="EFA08206.2"/>
    </source>
</evidence>
<proteinExistence type="inferred from homology"/>
<dbReference type="PROSITE" id="PS01331">
    <property type="entry name" value="THYMIDYLATE_KINASE"/>
    <property type="match status" value="1"/>
</dbReference>
<dbReference type="GO" id="GO:0005634">
    <property type="term" value="C:nucleus"/>
    <property type="evidence" value="ECO:0000318"/>
    <property type="project" value="GO_Central"/>
</dbReference>
<dbReference type="EMBL" id="KQ971361">
    <property type="protein sequence ID" value="EFA08206.2"/>
    <property type="molecule type" value="Genomic_DNA"/>
</dbReference>
<dbReference type="InterPro" id="IPR027417">
    <property type="entry name" value="P-loop_NTPase"/>
</dbReference>
<evidence type="ECO:0000256" key="5">
    <source>
        <dbReference type="ARBA" id="ARBA00022679"/>
    </source>
</evidence>
<evidence type="ECO:0000256" key="7">
    <source>
        <dbReference type="ARBA" id="ARBA00022741"/>
    </source>
</evidence>
<dbReference type="PANTHER" id="PTHR10344">
    <property type="entry name" value="THYMIDYLATE KINASE"/>
    <property type="match status" value="1"/>
</dbReference>
<dbReference type="GO" id="GO:0006235">
    <property type="term" value="P:dTTP biosynthetic process"/>
    <property type="evidence" value="ECO:0000318"/>
    <property type="project" value="GO_Central"/>
</dbReference>
<dbReference type="InterPro" id="IPR018095">
    <property type="entry name" value="Thymidylate_kin_CS"/>
</dbReference>
<dbReference type="EC" id="2.7.4.9" evidence="3"/>
<keyword evidence="8 11" id="KW-0418">Kinase</keyword>
<dbReference type="Gene3D" id="3.40.50.300">
    <property type="entry name" value="P-loop containing nucleotide triphosphate hydrolases"/>
    <property type="match status" value="1"/>
</dbReference>
<dbReference type="FunFam" id="3.40.50.300:FF:000679">
    <property type="entry name" value="Thymidylate kinase"/>
    <property type="match status" value="1"/>
</dbReference>
<dbReference type="InterPro" id="IPR039430">
    <property type="entry name" value="Thymidylate_kin-like_dom"/>
</dbReference>
<comment type="pathway">
    <text evidence="1">Pyrimidine metabolism; dTTP biosynthesis.</text>
</comment>
<dbReference type="eggNOG" id="KOG3327">
    <property type="taxonomic scope" value="Eukaryota"/>
</dbReference>
<evidence type="ECO:0000256" key="9">
    <source>
        <dbReference type="ARBA" id="ARBA00022840"/>
    </source>
</evidence>
<dbReference type="GO" id="GO:0004798">
    <property type="term" value="F:dTMP kinase activity"/>
    <property type="evidence" value="ECO:0000318"/>
    <property type="project" value="GO_Central"/>
</dbReference>
<reference evidence="11 12" key="2">
    <citation type="journal article" date="2010" name="Nucleic Acids Res.">
        <title>BeetleBase in 2010: revisions to provide comprehensive genomic information for Tribolium castaneum.</title>
        <authorList>
            <person name="Kim H.S."/>
            <person name="Murphy T."/>
            <person name="Xia J."/>
            <person name="Caragea D."/>
            <person name="Park Y."/>
            <person name="Beeman R.W."/>
            <person name="Lorenzen M.D."/>
            <person name="Butcher S."/>
            <person name="Manak J.R."/>
            <person name="Brown S.J."/>
        </authorList>
    </citation>
    <scope>GENOME REANNOTATION</scope>
    <source>
        <strain evidence="11 12">Georgia GA2</strain>
    </source>
</reference>
<dbReference type="GO" id="GO:0005737">
    <property type="term" value="C:cytoplasm"/>
    <property type="evidence" value="ECO:0000318"/>
    <property type="project" value="GO_Central"/>
</dbReference>
<keyword evidence="12" id="KW-1185">Reference proteome</keyword>
<keyword evidence="6" id="KW-0545">Nucleotide biosynthesis</keyword>
<dbReference type="PANTHER" id="PTHR10344:SF1">
    <property type="entry name" value="THYMIDYLATE KINASE"/>
    <property type="match status" value="1"/>
</dbReference>
<keyword evidence="9" id="KW-0067">ATP-binding</keyword>
<comment type="similarity">
    <text evidence="2">Belongs to the thymidylate kinase family.</text>
</comment>
<feature type="domain" description="Thymidylate kinase-like" evidence="10">
    <location>
        <begin position="12"/>
        <end position="189"/>
    </location>
</feature>